<dbReference type="Gene3D" id="3.40.630.10">
    <property type="entry name" value="Zn peptidases"/>
    <property type="match status" value="1"/>
</dbReference>
<dbReference type="InterPro" id="IPR050072">
    <property type="entry name" value="Peptidase_M20A"/>
</dbReference>
<dbReference type="SUPFAM" id="SSF55031">
    <property type="entry name" value="Bacterial exopeptidase dimerisation domain"/>
    <property type="match status" value="1"/>
</dbReference>
<dbReference type="InterPro" id="IPR036264">
    <property type="entry name" value="Bact_exopeptidase_dim_dom"/>
</dbReference>
<dbReference type="GO" id="GO:0046872">
    <property type="term" value="F:metal ion binding"/>
    <property type="evidence" value="ECO:0007669"/>
    <property type="project" value="UniProtKB-KW"/>
</dbReference>
<dbReference type="Pfam" id="PF07687">
    <property type="entry name" value="M20_dimer"/>
    <property type="match status" value="1"/>
</dbReference>
<name>A0A835TEG6_CHLIN</name>
<dbReference type="PANTHER" id="PTHR43808:SF3">
    <property type="entry name" value="ACETYLORNITHINE DEACETYLASE"/>
    <property type="match status" value="1"/>
</dbReference>
<proteinExistence type="predicted"/>
<dbReference type="AlphaFoldDB" id="A0A835TEG6"/>
<evidence type="ECO:0000313" key="5">
    <source>
        <dbReference type="Proteomes" id="UP000650467"/>
    </source>
</evidence>
<sequence>MPIEGIELDDETFVGLLGKLIGESKHLQNNPPEFVPKEDRAARHVLEVLQPLSQENGGPLRIRHISYVEGRGNIVVEYPGEQDGGIMSFVGCHMDVVTANPDTWTFDPFSLSIDGDKLRGRGTTDCLGHVALVTEFFRQLGERRPKLKRTIVGVYIANEENSKILGIGIDEMVSRGELDSLKAGPLYWVDVADSQPCIGTGGIVAWSLKAKGKMFHSGLPHKSINPLELAMSSLGYMQQRFYADFPPHPEEERYGFATPSTMKPTQWSYPGGSINQIPGEATICGDCRITPFYDVQQVMEKLRGYVDDLNSASSGALEALPTAGPCSKYVLPEEGLRGKLELTFFDSYSKGIACNLDSVGFNAMTTAFSKVYGYCKPYAITGSLPCIRELQEAGYDVQCIGFGRMATYHANDEYALLSDFRKGFEVMRELVLHFNAV</sequence>
<dbReference type="SUPFAM" id="SSF53187">
    <property type="entry name" value="Zn-dependent exopeptidases"/>
    <property type="match status" value="1"/>
</dbReference>
<dbReference type="InterPro" id="IPR011650">
    <property type="entry name" value="Peptidase_M20_dimer"/>
</dbReference>
<organism evidence="4 5">
    <name type="scientific">Chlamydomonas incerta</name>
    <dbReference type="NCBI Taxonomy" id="51695"/>
    <lineage>
        <taxon>Eukaryota</taxon>
        <taxon>Viridiplantae</taxon>
        <taxon>Chlorophyta</taxon>
        <taxon>core chlorophytes</taxon>
        <taxon>Chlorophyceae</taxon>
        <taxon>CS clade</taxon>
        <taxon>Chlamydomonadales</taxon>
        <taxon>Chlamydomonadaceae</taxon>
        <taxon>Chlamydomonas</taxon>
    </lineage>
</organism>
<dbReference type="OrthoDB" id="7832001at2759"/>
<protein>
    <recommendedName>
        <fullName evidence="3">Peptidase M20 dimerisation domain-containing protein</fullName>
    </recommendedName>
</protein>
<evidence type="ECO:0000256" key="2">
    <source>
        <dbReference type="ARBA" id="ARBA00022801"/>
    </source>
</evidence>
<dbReference type="InterPro" id="IPR002933">
    <property type="entry name" value="Peptidase_M20"/>
</dbReference>
<evidence type="ECO:0000313" key="4">
    <source>
        <dbReference type="EMBL" id="KAG2436370.1"/>
    </source>
</evidence>
<gene>
    <name evidence="4" type="ORF">HXX76_006677</name>
</gene>
<feature type="domain" description="Peptidase M20 dimerisation" evidence="3">
    <location>
        <begin position="198"/>
        <end position="310"/>
    </location>
</feature>
<dbReference type="EMBL" id="JAEHOC010000013">
    <property type="protein sequence ID" value="KAG2436370.1"/>
    <property type="molecule type" value="Genomic_DNA"/>
</dbReference>
<dbReference type="CDD" id="cd08012">
    <property type="entry name" value="M20_ArgE-related"/>
    <property type="match status" value="1"/>
</dbReference>
<keyword evidence="1" id="KW-0479">Metal-binding</keyword>
<dbReference type="PANTHER" id="PTHR43808">
    <property type="entry name" value="ACETYLORNITHINE DEACETYLASE"/>
    <property type="match status" value="1"/>
</dbReference>
<comment type="caution">
    <text evidence="4">The sequence shown here is derived from an EMBL/GenBank/DDBJ whole genome shotgun (WGS) entry which is preliminary data.</text>
</comment>
<dbReference type="Proteomes" id="UP000650467">
    <property type="component" value="Unassembled WGS sequence"/>
</dbReference>
<dbReference type="GO" id="GO:0016787">
    <property type="term" value="F:hydrolase activity"/>
    <property type="evidence" value="ECO:0007669"/>
    <property type="project" value="UniProtKB-KW"/>
</dbReference>
<evidence type="ECO:0000256" key="1">
    <source>
        <dbReference type="ARBA" id="ARBA00022723"/>
    </source>
</evidence>
<dbReference type="Gene3D" id="3.30.70.360">
    <property type="match status" value="1"/>
</dbReference>
<reference evidence="4" key="1">
    <citation type="journal article" date="2020" name="bioRxiv">
        <title>Comparative genomics of Chlamydomonas.</title>
        <authorList>
            <person name="Craig R.J."/>
            <person name="Hasan A.R."/>
            <person name="Ness R.W."/>
            <person name="Keightley P.D."/>
        </authorList>
    </citation>
    <scope>NUCLEOTIDE SEQUENCE</scope>
    <source>
        <strain evidence="4">SAG 7.73</strain>
    </source>
</reference>
<accession>A0A835TEG6</accession>
<dbReference type="Pfam" id="PF01546">
    <property type="entry name" value="Peptidase_M20"/>
    <property type="match status" value="1"/>
</dbReference>
<keyword evidence="5" id="KW-1185">Reference proteome</keyword>
<keyword evidence="2" id="KW-0378">Hydrolase</keyword>
<evidence type="ECO:0000259" key="3">
    <source>
        <dbReference type="Pfam" id="PF07687"/>
    </source>
</evidence>